<feature type="region of interest" description="Disordered" evidence="1">
    <location>
        <begin position="84"/>
        <end position="105"/>
    </location>
</feature>
<accession>A0ABW9QY34</accession>
<feature type="compositionally biased region" description="Basic and acidic residues" evidence="1">
    <location>
        <begin position="96"/>
        <end position="105"/>
    </location>
</feature>
<protein>
    <recommendedName>
        <fullName evidence="4">DUF2007 domain-containing protein</fullName>
    </recommendedName>
</protein>
<dbReference type="Proteomes" id="UP000437736">
    <property type="component" value="Unassembled WGS sequence"/>
</dbReference>
<name>A0ABW9QY34_9ACTN</name>
<feature type="non-terminal residue" evidence="2">
    <location>
        <position position="105"/>
    </location>
</feature>
<evidence type="ECO:0000313" key="3">
    <source>
        <dbReference type="Proteomes" id="UP000437736"/>
    </source>
</evidence>
<evidence type="ECO:0008006" key="4">
    <source>
        <dbReference type="Google" id="ProtNLM"/>
    </source>
</evidence>
<sequence>MSREHVPPSGTGRMVRLRTVTSPFHARVLVARLGADGIVTELRGNVGGPYPVGETSVWVPEEEAEVARALLLADEVEATFLGLDHGDPAPLGRPAAGRDGRRVWV</sequence>
<proteinExistence type="predicted"/>
<evidence type="ECO:0000256" key="1">
    <source>
        <dbReference type="SAM" id="MobiDB-lite"/>
    </source>
</evidence>
<comment type="caution">
    <text evidence="2">The sequence shown here is derived from an EMBL/GenBank/DDBJ whole genome shotgun (WGS) entry which is preliminary data.</text>
</comment>
<dbReference type="EMBL" id="WJHE01001212">
    <property type="protein sequence ID" value="MST34784.1"/>
    <property type="molecule type" value="Genomic_DNA"/>
</dbReference>
<organism evidence="2 3">
    <name type="scientific">Acidiferrimicrobium australe</name>
    <dbReference type="NCBI Taxonomy" id="2664430"/>
    <lineage>
        <taxon>Bacteria</taxon>
        <taxon>Bacillati</taxon>
        <taxon>Actinomycetota</taxon>
        <taxon>Acidimicrobiia</taxon>
        <taxon>Acidimicrobiales</taxon>
        <taxon>Acidimicrobiaceae</taxon>
        <taxon>Acidiferrimicrobium</taxon>
    </lineage>
</organism>
<reference evidence="2 3" key="1">
    <citation type="submission" date="2019-11" db="EMBL/GenBank/DDBJ databases">
        <title>Acidiferrimicrobium australis gen. nov., sp. nov., an acidophilic and obligately heterotrophic, member of the Actinobacteria that catalyses dissimilatory oxido- reduction of iron isolated from metal-rich acidic water in Chile.</title>
        <authorList>
            <person name="Gonzalez D."/>
            <person name="Huber K."/>
            <person name="Hedrich S."/>
            <person name="Rojas-Villalobos C."/>
            <person name="Quatrini R."/>
            <person name="Dinamarca M.A."/>
            <person name="Schwarz A."/>
            <person name="Canales C."/>
            <person name="Nancucheo I."/>
        </authorList>
    </citation>
    <scope>NUCLEOTIDE SEQUENCE [LARGE SCALE GENOMIC DNA]</scope>
    <source>
        <strain evidence="2 3">USS-CCA1</strain>
    </source>
</reference>
<evidence type="ECO:0000313" key="2">
    <source>
        <dbReference type="EMBL" id="MST34784.1"/>
    </source>
</evidence>
<keyword evidence="3" id="KW-1185">Reference proteome</keyword>
<gene>
    <name evidence="2" type="ORF">GHK86_18910</name>
</gene>